<dbReference type="EMBL" id="CAJVQB010102051">
    <property type="protein sequence ID" value="CAG8850626.1"/>
    <property type="molecule type" value="Genomic_DNA"/>
</dbReference>
<protein>
    <submittedName>
        <fullName evidence="1">32630_t:CDS:1</fullName>
    </submittedName>
</protein>
<comment type="caution">
    <text evidence="1">The sequence shown here is derived from an EMBL/GenBank/DDBJ whole genome shotgun (WGS) entry which is preliminary data.</text>
</comment>
<gene>
    <name evidence="1" type="ORF">GMARGA_LOCUS40307</name>
</gene>
<evidence type="ECO:0000313" key="2">
    <source>
        <dbReference type="Proteomes" id="UP000789901"/>
    </source>
</evidence>
<feature type="non-terminal residue" evidence="1">
    <location>
        <position position="1"/>
    </location>
</feature>
<sequence length="49" mass="5724">VIKSILIAQDKNKNIQNAIQKCDEYTINLEIPTRLRIVKLLAVRELLNY</sequence>
<keyword evidence="2" id="KW-1185">Reference proteome</keyword>
<organism evidence="1 2">
    <name type="scientific">Gigaspora margarita</name>
    <dbReference type="NCBI Taxonomy" id="4874"/>
    <lineage>
        <taxon>Eukaryota</taxon>
        <taxon>Fungi</taxon>
        <taxon>Fungi incertae sedis</taxon>
        <taxon>Mucoromycota</taxon>
        <taxon>Glomeromycotina</taxon>
        <taxon>Glomeromycetes</taxon>
        <taxon>Diversisporales</taxon>
        <taxon>Gigasporaceae</taxon>
        <taxon>Gigaspora</taxon>
    </lineage>
</organism>
<dbReference type="Proteomes" id="UP000789901">
    <property type="component" value="Unassembled WGS sequence"/>
</dbReference>
<name>A0ABN7XAI6_GIGMA</name>
<reference evidence="1 2" key="1">
    <citation type="submission" date="2021-06" db="EMBL/GenBank/DDBJ databases">
        <authorList>
            <person name="Kallberg Y."/>
            <person name="Tangrot J."/>
            <person name="Rosling A."/>
        </authorList>
    </citation>
    <scope>NUCLEOTIDE SEQUENCE [LARGE SCALE GENOMIC DNA]</scope>
    <source>
        <strain evidence="1 2">120-4 pot B 10/14</strain>
    </source>
</reference>
<evidence type="ECO:0000313" key="1">
    <source>
        <dbReference type="EMBL" id="CAG8850626.1"/>
    </source>
</evidence>
<proteinExistence type="predicted"/>
<accession>A0ABN7XAI6</accession>